<name>A0A165GEM7_9BACL</name>
<sequence length="101" mass="11504">MQIEQTDNPGTAYQIPSGDHHVSLRNRKRMDLTSVKAIDRFDQEEFIVRTSQGQLQIRGDGLRIVHLDVDKGLLTLEGTVKVLQYEDEDGHSRNILTKLFG</sequence>
<dbReference type="NCBIfam" id="TIGR02892">
    <property type="entry name" value="spore_yabP"/>
    <property type="match status" value="1"/>
</dbReference>
<dbReference type="Pfam" id="PF07873">
    <property type="entry name" value="YabP"/>
    <property type="match status" value="1"/>
</dbReference>
<protein>
    <submittedName>
        <fullName evidence="2">Sporulation protein</fullName>
    </submittedName>
</protein>
<dbReference type="InterPro" id="IPR038705">
    <property type="entry name" value="YabP_sf"/>
</dbReference>
<reference evidence="2 3" key="1">
    <citation type="submission" date="2016-01" db="EMBL/GenBank/DDBJ databases">
        <title>Whole genome sequencing of Bhargavaea cecembensis T14.</title>
        <authorList>
            <person name="Hong K.W."/>
        </authorList>
    </citation>
    <scope>NUCLEOTIDE SEQUENCE [LARGE SCALE GENOMIC DNA]</scope>
    <source>
        <strain evidence="2 3">T14</strain>
    </source>
</reference>
<feature type="compositionally biased region" description="Polar residues" evidence="1">
    <location>
        <begin position="1"/>
        <end position="11"/>
    </location>
</feature>
<dbReference type="GO" id="GO:0030435">
    <property type="term" value="P:sporulation resulting in formation of a cellular spore"/>
    <property type="evidence" value="ECO:0007669"/>
    <property type="project" value="InterPro"/>
</dbReference>
<comment type="caution">
    <text evidence="2">The sequence shown here is derived from an EMBL/GenBank/DDBJ whole genome shotgun (WGS) entry which is preliminary data.</text>
</comment>
<dbReference type="EMBL" id="LQNT01000014">
    <property type="protein sequence ID" value="KZE36109.1"/>
    <property type="molecule type" value="Genomic_DNA"/>
</dbReference>
<dbReference type="Gene3D" id="2.60.40.2000">
    <property type="match status" value="1"/>
</dbReference>
<feature type="region of interest" description="Disordered" evidence="1">
    <location>
        <begin position="1"/>
        <end position="20"/>
    </location>
</feature>
<dbReference type="InterPro" id="IPR012504">
    <property type="entry name" value="Spore_YabP"/>
</dbReference>
<evidence type="ECO:0000313" key="2">
    <source>
        <dbReference type="EMBL" id="KZE36109.1"/>
    </source>
</evidence>
<dbReference type="Proteomes" id="UP000076490">
    <property type="component" value="Unassembled WGS sequence"/>
</dbReference>
<dbReference type="RefSeq" id="WP_008301233.1">
    <property type="nucleotide sequence ID" value="NZ_LQNT01000014.1"/>
</dbReference>
<dbReference type="InterPro" id="IPR022476">
    <property type="entry name" value="Spore_YabP/YqfC"/>
</dbReference>
<accession>A0A165GEM7</accession>
<evidence type="ECO:0000256" key="1">
    <source>
        <dbReference type="SAM" id="MobiDB-lite"/>
    </source>
</evidence>
<dbReference type="AlphaFoldDB" id="A0A165GEM7"/>
<gene>
    <name evidence="2" type="ORF">AV656_15515</name>
</gene>
<dbReference type="PIRSF" id="PIRSF011576">
    <property type="entry name" value="YabP"/>
    <property type="match status" value="1"/>
</dbReference>
<dbReference type="OrthoDB" id="9795125at2"/>
<proteinExistence type="predicted"/>
<evidence type="ECO:0000313" key="3">
    <source>
        <dbReference type="Proteomes" id="UP000076490"/>
    </source>
</evidence>
<organism evidence="2 3">
    <name type="scientific">Bhargavaea cecembensis</name>
    <dbReference type="NCBI Taxonomy" id="394098"/>
    <lineage>
        <taxon>Bacteria</taxon>
        <taxon>Bacillati</taxon>
        <taxon>Bacillota</taxon>
        <taxon>Bacilli</taxon>
        <taxon>Bacillales</taxon>
        <taxon>Caryophanaceae</taxon>
        <taxon>Bhargavaea</taxon>
    </lineage>
</organism>